<dbReference type="Proteomes" id="UP000190285">
    <property type="component" value="Unassembled WGS sequence"/>
</dbReference>
<dbReference type="GO" id="GO:0003677">
    <property type="term" value="F:DNA binding"/>
    <property type="evidence" value="ECO:0007669"/>
    <property type="project" value="UniProtKB-KW"/>
</dbReference>
<name>A0A1T5IM20_9FIRM</name>
<evidence type="ECO:0000256" key="2">
    <source>
        <dbReference type="ARBA" id="ARBA00023015"/>
    </source>
</evidence>
<proteinExistence type="inferred from homology"/>
<dbReference type="Pfam" id="PF03965">
    <property type="entry name" value="Penicillinase_R"/>
    <property type="match status" value="1"/>
</dbReference>
<dbReference type="InterPro" id="IPR036388">
    <property type="entry name" value="WH-like_DNA-bd_sf"/>
</dbReference>
<keyword evidence="3" id="KW-0238">DNA-binding</keyword>
<dbReference type="AlphaFoldDB" id="A0A1T5IM20"/>
<accession>A0A1T5IM20</accession>
<dbReference type="InterPro" id="IPR036390">
    <property type="entry name" value="WH_DNA-bd_sf"/>
</dbReference>
<organism evidence="5 6">
    <name type="scientific">Maledivibacter halophilus</name>
    <dbReference type="NCBI Taxonomy" id="36842"/>
    <lineage>
        <taxon>Bacteria</taxon>
        <taxon>Bacillati</taxon>
        <taxon>Bacillota</taxon>
        <taxon>Clostridia</taxon>
        <taxon>Peptostreptococcales</taxon>
        <taxon>Caminicellaceae</taxon>
        <taxon>Maledivibacter</taxon>
    </lineage>
</organism>
<evidence type="ECO:0000313" key="5">
    <source>
        <dbReference type="EMBL" id="SKC40112.1"/>
    </source>
</evidence>
<comment type="similarity">
    <text evidence="1">Belongs to the BlaI transcriptional regulatory family.</text>
</comment>
<dbReference type="GO" id="GO:0045892">
    <property type="term" value="P:negative regulation of DNA-templated transcription"/>
    <property type="evidence" value="ECO:0007669"/>
    <property type="project" value="InterPro"/>
</dbReference>
<dbReference type="OrthoDB" id="9795583at2"/>
<dbReference type="Gene3D" id="1.10.4040.10">
    <property type="entry name" value="Penicillinase repressor domain"/>
    <property type="match status" value="1"/>
</dbReference>
<protein>
    <submittedName>
        <fullName evidence="5">BlaI family transcriptional regulator, penicillinase repressor</fullName>
    </submittedName>
</protein>
<dbReference type="EMBL" id="FUZT01000001">
    <property type="protein sequence ID" value="SKC40112.1"/>
    <property type="molecule type" value="Genomic_DNA"/>
</dbReference>
<keyword evidence="4" id="KW-0804">Transcription</keyword>
<dbReference type="SUPFAM" id="SSF46785">
    <property type="entry name" value="Winged helix' DNA-binding domain"/>
    <property type="match status" value="1"/>
</dbReference>
<sequence length="129" mass="15412">MSENIPKISDAEWQVMKVLWKKSPLTAAKIIDKLQLETKWNRKTIHTLIRRLVKKEVLGIKEENPYTYYPLYEEELCMKKETKTFLKKVYDGSLQLLMANFLKNEKLSKEEINKLKKLLDKSQHRSDEK</sequence>
<evidence type="ECO:0000313" key="6">
    <source>
        <dbReference type="Proteomes" id="UP000190285"/>
    </source>
</evidence>
<keyword evidence="2" id="KW-0805">Transcription regulation</keyword>
<reference evidence="5 6" key="1">
    <citation type="submission" date="2017-02" db="EMBL/GenBank/DDBJ databases">
        <authorList>
            <person name="Peterson S.W."/>
        </authorList>
    </citation>
    <scope>NUCLEOTIDE SEQUENCE [LARGE SCALE GENOMIC DNA]</scope>
    <source>
        <strain evidence="5 6">M1</strain>
    </source>
</reference>
<dbReference type="Gene3D" id="1.10.10.10">
    <property type="entry name" value="Winged helix-like DNA-binding domain superfamily/Winged helix DNA-binding domain"/>
    <property type="match status" value="1"/>
</dbReference>
<dbReference type="PIRSF" id="PIRSF019455">
    <property type="entry name" value="CopR_AtkY"/>
    <property type="match status" value="1"/>
</dbReference>
<keyword evidence="6" id="KW-1185">Reference proteome</keyword>
<evidence type="ECO:0000256" key="3">
    <source>
        <dbReference type="ARBA" id="ARBA00023125"/>
    </source>
</evidence>
<evidence type="ECO:0000256" key="1">
    <source>
        <dbReference type="ARBA" id="ARBA00011046"/>
    </source>
</evidence>
<dbReference type="InterPro" id="IPR005650">
    <property type="entry name" value="BlaI_family"/>
</dbReference>
<evidence type="ECO:0000256" key="4">
    <source>
        <dbReference type="ARBA" id="ARBA00023163"/>
    </source>
</evidence>
<dbReference type="STRING" id="36842.SAMN02194393_00529"/>
<gene>
    <name evidence="5" type="ORF">SAMN02194393_00529</name>
</gene>
<dbReference type="RefSeq" id="WP_079489127.1">
    <property type="nucleotide sequence ID" value="NZ_FUZT01000001.1"/>
</dbReference>